<keyword evidence="8" id="KW-1185">Reference proteome</keyword>
<evidence type="ECO:0000256" key="2">
    <source>
        <dbReference type="ARBA" id="ARBA00022679"/>
    </source>
</evidence>
<comment type="catalytic activity">
    <reaction evidence="3">
        <text>a 3'-hydro-2'-hydroxy-beta-oxodihydrochalcone + UDP-alpha-D-glucose = a 3'-(beta-D-glucopyranosyl)-2'-hydroxy-beta-oxodihydrochalcone + UDP + H(+)</text>
        <dbReference type="Rhea" id="RHEA:51504"/>
        <dbReference type="ChEBI" id="CHEBI:15378"/>
        <dbReference type="ChEBI" id="CHEBI:58223"/>
        <dbReference type="ChEBI" id="CHEBI:58885"/>
        <dbReference type="ChEBI" id="CHEBI:142482"/>
        <dbReference type="ChEBI" id="CHEBI:142483"/>
        <dbReference type="EC" id="2.4.1.360"/>
    </reaction>
    <physiologicalReaction direction="left-to-right" evidence="3">
        <dbReference type="Rhea" id="RHEA:51505"/>
    </physiologicalReaction>
</comment>
<dbReference type="SUPFAM" id="SSF53756">
    <property type="entry name" value="UDP-Glycosyltransferase/glycogen phosphorylase"/>
    <property type="match status" value="1"/>
</dbReference>
<dbReference type="PANTHER" id="PTHR48044:SF22">
    <property type="entry name" value="GLYCOSYLTRANSFERASE"/>
    <property type="match status" value="1"/>
</dbReference>
<dbReference type="GO" id="GO:0016104">
    <property type="term" value="P:triterpenoid biosynthetic process"/>
    <property type="evidence" value="ECO:0007669"/>
    <property type="project" value="UniProtKB-ARBA"/>
</dbReference>
<dbReference type="FunFam" id="3.40.50.2000:FF:000060">
    <property type="entry name" value="Glycosyltransferase"/>
    <property type="match status" value="1"/>
</dbReference>
<dbReference type="PANTHER" id="PTHR48044">
    <property type="entry name" value="GLYCOSYLTRANSFERASE"/>
    <property type="match status" value="1"/>
</dbReference>
<dbReference type="GO" id="GO:0008194">
    <property type="term" value="F:UDP-glycosyltransferase activity"/>
    <property type="evidence" value="ECO:0007669"/>
    <property type="project" value="InterPro"/>
</dbReference>
<dbReference type="Pfam" id="PF00201">
    <property type="entry name" value="UDPGT"/>
    <property type="match status" value="1"/>
</dbReference>
<dbReference type="CDD" id="cd03784">
    <property type="entry name" value="GT1_Gtf-like"/>
    <property type="match status" value="1"/>
</dbReference>
<keyword evidence="2" id="KW-0808">Transferase</keyword>
<organism evidence="7 8">
    <name type="scientific">Saponaria officinalis</name>
    <name type="common">Common soapwort</name>
    <name type="synonym">Lychnis saponaria</name>
    <dbReference type="NCBI Taxonomy" id="3572"/>
    <lineage>
        <taxon>Eukaryota</taxon>
        <taxon>Viridiplantae</taxon>
        <taxon>Streptophyta</taxon>
        <taxon>Embryophyta</taxon>
        <taxon>Tracheophyta</taxon>
        <taxon>Spermatophyta</taxon>
        <taxon>Magnoliopsida</taxon>
        <taxon>eudicotyledons</taxon>
        <taxon>Gunneridae</taxon>
        <taxon>Pentapetalae</taxon>
        <taxon>Caryophyllales</taxon>
        <taxon>Caryophyllaceae</taxon>
        <taxon>Caryophylleae</taxon>
        <taxon>Saponaria</taxon>
    </lineage>
</organism>
<accession>A0AAW1J7W0</accession>
<reference evidence="7" key="1">
    <citation type="submission" date="2024-03" db="EMBL/GenBank/DDBJ databases">
        <title>WGS assembly of Saponaria officinalis var. Norfolk2.</title>
        <authorList>
            <person name="Jenkins J."/>
            <person name="Shu S."/>
            <person name="Grimwood J."/>
            <person name="Barry K."/>
            <person name="Goodstein D."/>
            <person name="Schmutz J."/>
            <person name="Leebens-Mack J."/>
            <person name="Osbourn A."/>
        </authorList>
    </citation>
    <scope>NUCLEOTIDE SEQUENCE [LARGE SCALE GENOMIC DNA]</scope>
    <source>
        <strain evidence="7">JIC</strain>
    </source>
</reference>
<dbReference type="GO" id="GO:0120514">
    <property type="term" value="F:2-hydroxyflavanone C-glucosyltransferase activity"/>
    <property type="evidence" value="ECO:0007669"/>
    <property type="project" value="UniProtKB-EC"/>
</dbReference>
<dbReference type="EMBL" id="JBDFQZ010000008">
    <property type="protein sequence ID" value="KAK9698806.1"/>
    <property type="molecule type" value="Genomic_DNA"/>
</dbReference>
<evidence type="ECO:0000256" key="5">
    <source>
        <dbReference type="ARBA" id="ARBA00082568"/>
    </source>
</evidence>
<evidence type="ECO:0000313" key="7">
    <source>
        <dbReference type="EMBL" id="KAK9698806.1"/>
    </source>
</evidence>
<evidence type="ECO:0000313" key="8">
    <source>
        <dbReference type="Proteomes" id="UP001443914"/>
    </source>
</evidence>
<protein>
    <recommendedName>
        <fullName evidence="4">2-hydroxyflavanone C-glucosyltransferase</fullName>
        <ecNumber evidence="4">2.4.1.360</ecNumber>
    </recommendedName>
    <alternativeName>
        <fullName evidence="5">UDP-glucose:2-hydroxyflavanone C-glucosyltransferase</fullName>
    </alternativeName>
</protein>
<sequence length="465" mass="52194">MVPFPTQSHLNQLLQLSHLIASYGLQVHYAGSTVHNRQVKLRDQNSERESQVTRAKFLKVKFHDFKLGPYSMPSPDPNAPANAPSHLQPLRLATVGLREPIFGLLKELAAKYRRIIVIHDTLMSCVVQDVRSIPNAEVYTFHVTSAFALFYGRWESMAEKPFQIEGVPTRVPCNEGYNTTSDFKDFIVSQIRLSLELASGSINNSSRLIECKFIELYQKLPVNSKIRHFALGPFNPIEKTVGVAEEYKNRHRCLQWLDQQEIQSVIYVSFGTLTSMTDDQIAELAIGLEKSGQKFIWALLVADKGDIFVKDDAGDQKRRPKLPDNYEERVKNRGLVVTEWAPQLDILAHPSTGGFVSHCGWSSCVESISMGVAIAAWPITSDQPKNAVLLTEVLGVGVLVRDWEQRSKVVDSSTVENAVRKLMQTEEGEEIRKRAAQLGRDVRASCAKGGSSRLEFDSFVSHITR</sequence>
<dbReference type="InterPro" id="IPR002213">
    <property type="entry name" value="UDP_glucos_trans"/>
</dbReference>
<dbReference type="EC" id="2.4.1.360" evidence="4"/>
<dbReference type="Gene3D" id="3.40.50.2000">
    <property type="entry name" value="Glycogen Phosphorylase B"/>
    <property type="match status" value="2"/>
</dbReference>
<comment type="caution">
    <text evidence="7">The sequence shown here is derived from an EMBL/GenBank/DDBJ whole genome shotgun (WGS) entry which is preliminary data.</text>
</comment>
<dbReference type="GO" id="GO:0016135">
    <property type="term" value="P:saponin biosynthetic process"/>
    <property type="evidence" value="ECO:0007669"/>
    <property type="project" value="UniProtKB-ARBA"/>
</dbReference>
<evidence type="ECO:0000256" key="3">
    <source>
        <dbReference type="ARBA" id="ARBA00051296"/>
    </source>
</evidence>
<dbReference type="Proteomes" id="UP001443914">
    <property type="component" value="Unassembled WGS sequence"/>
</dbReference>
<name>A0AAW1J7W0_SAPOF</name>
<evidence type="ECO:0000256" key="1">
    <source>
        <dbReference type="ARBA" id="ARBA00009995"/>
    </source>
</evidence>
<evidence type="ECO:0000256" key="4">
    <source>
        <dbReference type="ARBA" id="ARBA00066896"/>
    </source>
</evidence>
<proteinExistence type="inferred from homology"/>
<evidence type="ECO:0000259" key="6">
    <source>
        <dbReference type="Pfam" id="PF26168"/>
    </source>
</evidence>
<dbReference type="AlphaFoldDB" id="A0AAW1J7W0"/>
<dbReference type="Pfam" id="PF26168">
    <property type="entry name" value="Glyco_transf_N"/>
    <property type="match status" value="1"/>
</dbReference>
<gene>
    <name evidence="7" type="ORF">RND81_08G132300</name>
</gene>
<dbReference type="InterPro" id="IPR058980">
    <property type="entry name" value="Glyco_transf_N"/>
</dbReference>
<comment type="similarity">
    <text evidence="1">Belongs to the UDP-glycosyltransferase family.</text>
</comment>
<feature type="domain" description="Glycosyltransferase N-terminal" evidence="6">
    <location>
        <begin position="1"/>
        <end position="236"/>
    </location>
</feature>